<keyword evidence="1" id="KW-0472">Membrane</keyword>
<feature type="transmembrane region" description="Helical" evidence="1">
    <location>
        <begin position="12"/>
        <end position="29"/>
    </location>
</feature>
<proteinExistence type="predicted"/>
<evidence type="ECO:0008006" key="4">
    <source>
        <dbReference type="Google" id="ProtNLM"/>
    </source>
</evidence>
<dbReference type="RefSeq" id="WP_188579764.1">
    <property type="nucleotide sequence ID" value="NZ_BMDZ01000041.1"/>
</dbReference>
<accession>A0ABQ1IPV4</accession>
<keyword evidence="1" id="KW-1133">Transmembrane helix</keyword>
<dbReference type="Pfam" id="PF05545">
    <property type="entry name" value="FixQ"/>
    <property type="match status" value="1"/>
</dbReference>
<evidence type="ECO:0000256" key="1">
    <source>
        <dbReference type="SAM" id="Phobius"/>
    </source>
</evidence>
<reference evidence="3" key="1">
    <citation type="journal article" date="2019" name="Int. J. Syst. Evol. Microbiol.">
        <title>The Global Catalogue of Microorganisms (GCM) 10K type strain sequencing project: providing services to taxonomists for standard genome sequencing and annotation.</title>
        <authorList>
            <consortium name="The Broad Institute Genomics Platform"/>
            <consortium name="The Broad Institute Genome Sequencing Center for Infectious Disease"/>
            <person name="Wu L."/>
            <person name="Ma J."/>
        </authorList>
    </citation>
    <scope>NUCLEOTIDE SEQUENCE [LARGE SCALE GENOMIC DNA]</scope>
    <source>
        <strain evidence="3">CGMCC 1.10188</strain>
    </source>
</reference>
<gene>
    <name evidence="2" type="ORF">GCM10011505_32620</name>
</gene>
<protein>
    <recommendedName>
        <fullName evidence="4">CcoQ/FixQ family Cbb3-type cytochrome c oxidase assembly chaperone</fullName>
    </recommendedName>
</protein>
<dbReference type="Proteomes" id="UP000603352">
    <property type="component" value="Unassembled WGS sequence"/>
</dbReference>
<dbReference type="InterPro" id="IPR008621">
    <property type="entry name" value="Cbb3-typ_cyt_oxidase_comp"/>
</dbReference>
<comment type="caution">
    <text evidence="2">The sequence shown here is derived from an EMBL/GenBank/DDBJ whole genome shotgun (WGS) entry which is preliminary data.</text>
</comment>
<keyword evidence="3" id="KW-1185">Reference proteome</keyword>
<evidence type="ECO:0000313" key="3">
    <source>
        <dbReference type="Proteomes" id="UP000603352"/>
    </source>
</evidence>
<sequence>MIDALSALIYQYWLVAAVLLFAVILVRTFRPSARDRMKDHARIPFALKDDDHGQP</sequence>
<evidence type="ECO:0000313" key="2">
    <source>
        <dbReference type="EMBL" id="GGB49037.1"/>
    </source>
</evidence>
<name>A0ABQ1IPV4_9PROT</name>
<dbReference type="EMBL" id="BMDZ01000041">
    <property type="protein sequence ID" value="GGB49037.1"/>
    <property type="molecule type" value="Genomic_DNA"/>
</dbReference>
<organism evidence="2 3">
    <name type="scientific">Tistrella bauzanensis</name>
    <dbReference type="NCBI Taxonomy" id="657419"/>
    <lineage>
        <taxon>Bacteria</taxon>
        <taxon>Pseudomonadati</taxon>
        <taxon>Pseudomonadota</taxon>
        <taxon>Alphaproteobacteria</taxon>
        <taxon>Geminicoccales</taxon>
        <taxon>Geminicoccaceae</taxon>
        <taxon>Tistrella</taxon>
    </lineage>
</organism>
<keyword evidence="1" id="KW-0812">Transmembrane</keyword>